<dbReference type="SMART" id="SM00342">
    <property type="entry name" value="HTH_ARAC"/>
    <property type="match status" value="1"/>
</dbReference>
<reference evidence="5" key="1">
    <citation type="journal article" date="2021" name="PeerJ">
        <title>Extensive microbial diversity within the chicken gut microbiome revealed by metagenomics and culture.</title>
        <authorList>
            <person name="Gilroy R."/>
            <person name="Ravi A."/>
            <person name="Getino M."/>
            <person name="Pursley I."/>
            <person name="Horton D.L."/>
            <person name="Alikhan N.F."/>
            <person name="Baker D."/>
            <person name="Gharbi K."/>
            <person name="Hall N."/>
            <person name="Watson M."/>
            <person name="Adriaenssens E.M."/>
            <person name="Foster-Nyarko E."/>
            <person name="Jarju S."/>
            <person name="Secka A."/>
            <person name="Antonio M."/>
            <person name="Oren A."/>
            <person name="Chaudhuri R.R."/>
            <person name="La Ragione R."/>
            <person name="Hildebrand F."/>
            <person name="Pallen M.J."/>
        </authorList>
    </citation>
    <scope>NUCLEOTIDE SEQUENCE</scope>
    <source>
        <strain evidence="5">CHK195-9823</strain>
    </source>
</reference>
<dbReference type="GO" id="GO:0003700">
    <property type="term" value="F:DNA-binding transcription factor activity"/>
    <property type="evidence" value="ECO:0007669"/>
    <property type="project" value="InterPro"/>
</dbReference>
<dbReference type="Gene3D" id="1.10.10.60">
    <property type="entry name" value="Homeodomain-like"/>
    <property type="match status" value="2"/>
</dbReference>
<comment type="caution">
    <text evidence="5">The sequence shown here is derived from an EMBL/GenBank/DDBJ whole genome shotgun (WGS) entry which is preliminary data.</text>
</comment>
<dbReference type="PROSITE" id="PS00041">
    <property type="entry name" value="HTH_ARAC_FAMILY_1"/>
    <property type="match status" value="1"/>
</dbReference>
<dbReference type="InterPro" id="IPR014710">
    <property type="entry name" value="RmlC-like_jellyroll"/>
</dbReference>
<evidence type="ECO:0000313" key="5">
    <source>
        <dbReference type="EMBL" id="HIV38304.1"/>
    </source>
</evidence>
<dbReference type="PROSITE" id="PS01124">
    <property type="entry name" value="HTH_ARAC_FAMILY_2"/>
    <property type="match status" value="1"/>
</dbReference>
<dbReference type="SUPFAM" id="SSF51215">
    <property type="entry name" value="Regulatory protein AraC"/>
    <property type="match status" value="1"/>
</dbReference>
<accession>A0A9D1PD00</accession>
<sequence>MEFRYYSMPEDRKMFALLGEKWIQYYGRNIDYLHFHNYMEIGYCYEGAGELTMGNRQVRFSGKEFSVIPQNYPHTTNSDENTMSRWEYLFVDVDAFLQDICGGSSLRAEKMAKRLNSKAMFLKEQDYPELGARLRKILDVMRNEEDFYLVEAHGLLAAFLAEVARENPGKGERADGGLEEGKTSAMLARALEYINSHYEEDIKIKELADWCHISETHFRRMFSAYTSMSPLEYINQIRIKNACEYLKKTDDSIGVIAAKCGFTTNSTFNRNFRHLLGVTPMEWRKRPENYEQELLKFEIHSEKGW</sequence>
<dbReference type="PANTHER" id="PTHR43280:SF2">
    <property type="entry name" value="HTH-TYPE TRANSCRIPTIONAL REGULATOR EXSA"/>
    <property type="match status" value="1"/>
</dbReference>
<dbReference type="InterPro" id="IPR009057">
    <property type="entry name" value="Homeodomain-like_sf"/>
</dbReference>
<evidence type="ECO:0000256" key="1">
    <source>
        <dbReference type="ARBA" id="ARBA00023015"/>
    </source>
</evidence>
<dbReference type="AlphaFoldDB" id="A0A9D1PD00"/>
<name>A0A9D1PD00_9FIRM</name>
<reference evidence="5" key="2">
    <citation type="submission" date="2021-04" db="EMBL/GenBank/DDBJ databases">
        <authorList>
            <person name="Gilroy R."/>
        </authorList>
    </citation>
    <scope>NUCLEOTIDE SEQUENCE</scope>
    <source>
        <strain evidence="5">CHK195-9823</strain>
    </source>
</reference>
<proteinExistence type="predicted"/>
<evidence type="ECO:0000259" key="4">
    <source>
        <dbReference type="PROSITE" id="PS01124"/>
    </source>
</evidence>
<dbReference type="Pfam" id="PF02311">
    <property type="entry name" value="AraC_binding"/>
    <property type="match status" value="1"/>
</dbReference>
<dbReference type="GO" id="GO:0043565">
    <property type="term" value="F:sequence-specific DNA binding"/>
    <property type="evidence" value="ECO:0007669"/>
    <property type="project" value="InterPro"/>
</dbReference>
<gene>
    <name evidence="5" type="ORF">H9747_04795</name>
</gene>
<dbReference type="Proteomes" id="UP000886814">
    <property type="component" value="Unassembled WGS sequence"/>
</dbReference>
<evidence type="ECO:0000256" key="3">
    <source>
        <dbReference type="ARBA" id="ARBA00023163"/>
    </source>
</evidence>
<dbReference type="InterPro" id="IPR018060">
    <property type="entry name" value="HTH_AraC"/>
</dbReference>
<organism evidence="5 6">
    <name type="scientific">Candidatus Blautia stercorigallinarum</name>
    <dbReference type="NCBI Taxonomy" id="2838501"/>
    <lineage>
        <taxon>Bacteria</taxon>
        <taxon>Bacillati</taxon>
        <taxon>Bacillota</taxon>
        <taxon>Clostridia</taxon>
        <taxon>Lachnospirales</taxon>
        <taxon>Lachnospiraceae</taxon>
        <taxon>Blautia</taxon>
    </lineage>
</organism>
<keyword evidence="1" id="KW-0805">Transcription regulation</keyword>
<keyword evidence="3" id="KW-0804">Transcription</keyword>
<dbReference type="InterPro" id="IPR003313">
    <property type="entry name" value="AraC-bd"/>
</dbReference>
<dbReference type="Gene3D" id="2.60.120.10">
    <property type="entry name" value="Jelly Rolls"/>
    <property type="match status" value="1"/>
</dbReference>
<dbReference type="SUPFAM" id="SSF46689">
    <property type="entry name" value="Homeodomain-like"/>
    <property type="match status" value="2"/>
</dbReference>
<feature type="domain" description="HTH araC/xylS-type" evidence="4">
    <location>
        <begin position="188"/>
        <end position="286"/>
    </location>
</feature>
<dbReference type="EMBL" id="DXIQ01000028">
    <property type="protein sequence ID" value="HIV38304.1"/>
    <property type="molecule type" value="Genomic_DNA"/>
</dbReference>
<evidence type="ECO:0000313" key="6">
    <source>
        <dbReference type="Proteomes" id="UP000886814"/>
    </source>
</evidence>
<dbReference type="Pfam" id="PF12833">
    <property type="entry name" value="HTH_18"/>
    <property type="match status" value="1"/>
</dbReference>
<dbReference type="InterPro" id="IPR037923">
    <property type="entry name" value="HTH-like"/>
</dbReference>
<keyword evidence="2" id="KW-0238">DNA-binding</keyword>
<evidence type="ECO:0000256" key="2">
    <source>
        <dbReference type="ARBA" id="ARBA00023125"/>
    </source>
</evidence>
<protein>
    <submittedName>
        <fullName evidence="5">AraC family transcriptional regulator</fullName>
    </submittedName>
</protein>
<dbReference type="InterPro" id="IPR018062">
    <property type="entry name" value="HTH_AraC-typ_CS"/>
</dbReference>
<dbReference type="PANTHER" id="PTHR43280">
    <property type="entry name" value="ARAC-FAMILY TRANSCRIPTIONAL REGULATOR"/>
    <property type="match status" value="1"/>
</dbReference>